<proteinExistence type="predicted"/>
<keyword evidence="2" id="KW-1185">Reference proteome</keyword>
<reference evidence="1" key="1">
    <citation type="submission" date="2021-01" db="EMBL/GenBank/DDBJ databases">
        <title>Whole genome shotgun sequence of Planotetraspora thailandica NBRC 104271.</title>
        <authorList>
            <person name="Komaki H."/>
            <person name="Tamura T."/>
        </authorList>
    </citation>
    <scope>NUCLEOTIDE SEQUENCE</scope>
    <source>
        <strain evidence="1">NBRC 104271</strain>
    </source>
</reference>
<dbReference type="RefSeq" id="WP_203947792.1">
    <property type="nucleotide sequence ID" value="NZ_BOOR01000054.1"/>
</dbReference>
<name>A0A8J3VFN6_9ACTN</name>
<evidence type="ECO:0000313" key="1">
    <source>
        <dbReference type="EMBL" id="GII57675.1"/>
    </source>
</evidence>
<gene>
    <name evidence="1" type="ORF">Pth03_60640</name>
</gene>
<sequence length="132" mass="14146">MAEELLVEVPEELAPYLEGEGVEEVEDLRDTGPAGVAGVVVDGINLGASIVTFVMIRSSVTRFVGRLADAVSRRAKAEGTAVKVDVVVRRGEAETRLRLEFEREGGPQPDLGAIEAAISAAFDTEDFDTEDR</sequence>
<protein>
    <submittedName>
        <fullName evidence="1">Uncharacterized protein</fullName>
    </submittedName>
</protein>
<evidence type="ECO:0000313" key="2">
    <source>
        <dbReference type="Proteomes" id="UP000605992"/>
    </source>
</evidence>
<dbReference type="EMBL" id="BOOR01000054">
    <property type="protein sequence ID" value="GII57675.1"/>
    <property type="molecule type" value="Genomic_DNA"/>
</dbReference>
<organism evidence="1 2">
    <name type="scientific">Planotetraspora thailandica</name>
    <dbReference type="NCBI Taxonomy" id="487172"/>
    <lineage>
        <taxon>Bacteria</taxon>
        <taxon>Bacillati</taxon>
        <taxon>Actinomycetota</taxon>
        <taxon>Actinomycetes</taxon>
        <taxon>Streptosporangiales</taxon>
        <taxon>Streptosporangiaceae</taxon>
        <taxon>Planotetraspora</taxon>
    </lineage>
</organism>
<accession>A0A8J3VFN6</accession>
<dbReference type="AlphaFoldDB" id="A0A8J3VFN6"/>
<dbReference type="Proteomes" id="UP000605992">
    <property type="component" value="Unassembled WGS sequence"/>
</dbReference>
<comment type="caution">
    <text evidence="1">The sequence shown here is derived from an EMBL/GenBank/DDBJ whole genome shotgun (WGS) entry which is preliminary data.</text>
</comment>